<keyword evidence="6" id="KW-0564">Palmitate</keyword>
<proteinExistence type="inferred from homology"/>
<evidence type="ECO:0000256" key="3">
    <source>
        <dbReference type="ARBA" id="ARBA00022544"/>
    </source>
</evidence>
<dbReference type="Proteomes" id="UP001290455">
    <property type="component" value="Unassembled WGS sequence"/>
</dbReference>
<accession>A0ABU5ISM8</accession>
<feature type="domain" description="Spore germination GerAC-like C-terminal" evidence="8">
    <location>
        <begin position="225"/>
        <end position="369"/>
    </location>
</feature>
<sequence>MRHKLHYPLLIIIFMSGLLTGCGFKDIDKRIFVTNIGIDRSTDEKELYKVTLRLAIPSGNIKQGQDQEYVLLVEDNMTISHAVRKMKSEIDKELDFAHAKVIILGEDVVDENLYDIIDWLARRRDIQKIAWITMAKGTAEDILKARPKSERLASEALINIFDKIGTESPYIHSEYFSEFRRDLYEKGIDAVFPVIDLKKSEDKNETYSINKVAIYRAGEEWKVVNLDPEETRIFNMLKDFEQNVGFVIDTEKEKFLYATDIIKIKYKLTDQPKPKITYDIMMQGILEEKEGVFKQEKVKQYNKLIEQEVKKQIEDLLNKLKEENVDPIGFGVRYKSTRFTQEDRIEKWNRLYPDVLFDIKVKAMIKSSGVTE</sequence>
<dbReference type="Gene3D" id="3.30.300.210">
    <property type="entry name" value="Nutrient germinant receptor protein C, domain 3"/>
    <property type="match status" value="1"/>
</dbReference>
<gene>
    <name evidence="10" type="ORF">SM124_00235</name>
</gene>
<dbReference type="Pfam" id="PF05504">
    <property type="entry name" value="Spore_GerAC"/>
    <property type="match status" value="1"/>
</dbReference>
<comment type="subcellular location">
    <subcellularLocation>
        <location evidence="1">Membrane</location>
        <topology evidence="1">Lipid-anchor</topology>
    </subcellularLocation>
</comment>
<comment type="caution">
    <text evidence="10">The sequence shown here is derived from an EMBL/GenBank/DDBJ whole genome shotgun (WGS) entry which is preliminary data.</text>
</comment>
<dbReference type="RefSeq" id="WP_322444476.1">
    <property type="nucleotide sequence ID" value="NZ_JAXOFX010000001.1"/>
</dbReference>
<evidence type="ECO:0000259" key="9">
    <source>
        <dbReference type="Pfam" id="PF25198"/>
    </source>
</evidence>
<dbReference type="PANTHER" id="PTHR35789">
    <property type="entry name" value="SPORE GERMINATION PROTEIN B3"/>
    <property type="match status" value="1"/>
</dbReference>
<evidence type="ECO:0000313" key="10">
    <source>
        <dbReference type="EMBL" id="MDZ5470162.1"/>
    </source>
</evidence>
<dbReference type="InterPro" id="IPR008844">
    <property type="entry name" value="Spore_GerAC-like"/>
</dbReference>
<dbReference type="PANTHER" id="PTHR35789:SF1">
    <property type="entry name" value="SPORE GERMINATION PROTEIN B3"/>
    <property type="match status" value="1"/>
</dbReference>
<dbReference type="InterPro" id="IPR038501">
    <property type="entry name" value="Spore_GerAC_C_sf"/>
</dbReference>
<comment type="similarity">
    <text evidence="2">Belongs to the GerABKC lipoprotein family.</text>
</comment>
<evidence type="ECO:0000256" key="4">
    <source>
        <dbReference type="ARBA" id="ARBA00022729"/>
    </source>
</evidence>
<evidence type="ECO:0000259" key="8">
    <source>
        <dbReference type="Pfam" id="PF05504"/>
    </source>
</evidence>
<evidence type="ECO:0000256" key="2">
    <source>
        <dbReference type="ARBA" id="ARBA00007886"/>
    </source>
</evidence>
<dbReference type="PROSITE" id="PS51257">
    <property type="entry name" value="PROKAR_LIPOPROTEIN"/>
    <property type="match status" value="1"/>
</dbReference>
<keyword evidence="5" id="KW-0472">Membrane</keyword>
<dbReference type="InterPro" id="IPR057336">
    <property type="entry name" value="GerAC_N"/>
</dbReference>
<name>A0ABU5ISM8_9BACI</name>
<dbReference type="NCBIfam" id="TIGR02887">
    <property type="entry name" value="spore_ger_x_C"/>
    <property type="match status" value="1"/>
</dbReference>
<protein>
    <submittedName>
        <fullName evidence="10">Ger(X)C family spore germination protein</fullName>
    </submittedName>
</protein>
<dbReference type="EMBL" id="JAXOFX010000001">
    <property type="protein sequence ID" value="MDZ5470162.1"/>
    <property type="molecule type" value="Genomic_DNA"/>
</dbReference>
<feature type="domain" description="Spore germination protein N-terminal" evidence="9">
    <location>
        <begin position="25"/>
        <end position="196"/>
    </location>
</feature>
<keyword evidence="7" id="KW-0449">Lipoprotein</keyword>
<reference evidence="10 11" key="1">
    <citation type="submission" date="2023-11" db="EMBL/GenBank/DDBJ databases">
        <title>Bacillus jintuensis, isolated from a mudflat on the Beibu Gulf coast.</title>
        <authorList>
            <person name="Li M."/>
        </authorList>
    </citation>
    <scope>NUCLEOTIDE SEQUENCE [LARGE SCALE GENOMIC DNA]</scope>
    <source>
        <strain evidence="10 11">31A1R</strain>
    </source>
</reference>
<organism evidence="10 11">
    <name type="scientific">Robertmurraya mangrovi</name>
    <dbReference type="NCBI Taxonomy" id="3098077"/>
    <lineage>
        <taxon>Bacteria</taxon>
        <taxon>Bacillati</taxon>
        <taxon>Bacillota</taxon>
        <taxon>Bacilli</taxon>
        <taxon>Bacillales</taxon>
        <taxon>Bacillaceae</taxon>
        <taxon>Robertmurraya</taxon>
    </lineage>
</organism>
<evidence type="ECO:0000256" key="1">
    <source>
        <dbReference type="ARBA" id="ARBA00004635"/>
    </source>
</evidence>
<keyword evidence="11" id="KW-1185">Reference proteome</keyword>
<dbReference type="InterPro" id="IPR046953">
    <property type="entry name" value="Spore_GerAC-like_C"/>
</dbReference>
<dbReference type="Pfam" id="PF25198">
    <property type="entry name" value="Spore_GerAC_N"/>
    <property type="match status" value="1"/>
</dbReference>
<evidence type="ECO:0000256" key="7">
    <source>
        <dbReference type="ARBA" id="ARBA00023288"/>
    </source>
</evidence>
<evidence type="ECO:0000256" key="5">
    <source>
        <dbReference type="ARBA" id="ARBA00023136"/>
    </source>
</evidence>
<evidence type="ECO:0000313" key="11">
    <source>
        <dbReference type="Proteomes" id="UP001290455"/>
    </source>
</evidence>
<keyword evidence="3" id="KW-0309">Germination</keyword>
<evidence type="ECO:0000256" key="6">
    <source>
        <dbReference type="ARBA" id="ARBA00023139"/>
    </source>
</evidence>
<keyword evidence="4" id="KW-0732">Signal</keyword>